<evidence type="ECO:0000259" key="2">
    <source>
        <dbReference type="Pfam" id="PF11827"/>
    </source>
</evidence>
<dbReference type="InterPro" id="IPR021782">
    <property type="entry name" value="DUF3347"/>
</dbReference>
<gene>
    <name evidence="3" type="ORF">HPE63_11520</name>
</gene>
<evidence type="ECO:0000313" key="3">
    <source>
        <dbReference type="EMBL" id="MBD0851298.1"/>
    </source>
</evidence>
<protein>
    <submittedName>
        <fullName evidence="3">DUF3347 domain-containing protein</fullName>
    </submittedName>
</protein>
<reference evidence="3 4" key="1">
    <citation type="submission" date="2020-05" db="EMBL/GenBank/DDBJ databases">
        <title>The draft genome sequence of Maribacter arenosus CAU 1321.</title>
        <authorList>
            <person name="Mu L."/>
        </authorList>
    </citation>
    <scope>NUCLEOTIDE SEQUENCE [LARGE SCALE GENOMIC DNA]</scope>
    <source>
        <strain evidence="3 4">CAU 1321</strain>
    </source>
</reference>
<evidence type="ECO:0000256" key="1">
    <source>
        <dbReference type="SAM" id="Coils"/>
    </source>
</evidence>
<keyword evidence="1" id="KW-0175">Coiled coil</keyword>
<feature type="domain" description="DUF3347" evidence="2">
    <location>
        <begin position="60"/>
        <end position="130"/>
    </location>
</feature>
<feature type="coiled-coil region" evidence="1">
    <location>
        <begin position="69"/>
        <end position="100"/>
    </location>
</feature>
<proteinExistence type="predicted"/>
<name>A0ABR7VD64_9FLAO</name>
<organism evidence="3 4">
    <name type="scientific">Maribacter arenosus</name>
    <dbReference type="NCBI Taxonomy" id="1854708"/>
    <lineage>
        <taxon>Bacteria</taxon>
        <taxon>Pseudomonadati</taxon>
        <taxon>Bacteroidota</taxon>
        <taxon>Flavobacteriia</taxon>
        <taxon>Flavobacteriales</taxon>
        <taxon>Flavobacteriaceae</taxon>
        <taxon>Maribacter</taxon>
    </lineage>
</organism>
<dbReference type="PROSITE" id="PS51257">
    <property type="entry name" value="PROKAR_LIPOPROTEIN"/>
    <property type="match status" value="1"/>
</dbReference>
<dbReference type="Proteomes" id="UP000598350">
    <property type="component" value="Unassembled WGS sequence"/>
</dbReference>
<keyword evidence="4" id="KW-1185">Reference proteome</keyword>
<evidence type="ECO:0000313" key="4">
    <source>
        <dbReference type="Proteomes" id="UP000598350"/>
    </source>
</evidence>
<comment type="caution">
    <text evidence="3">The sequence shown here is derived from an EMBL/GenBank/DDBJ whole genome shotgun (WGS) entry which is preliminary data.</text>
</comment>
<accession>A0ABR7VD64</accession>
<dbReference type="Pfam" id="PF11827">
    <property type="entry name" value="DUF3347"/>
    <property type="match status" value="1"/>
</dbReference>
<dbReference type="RefSeq" id="WP_188314425.1">
    <property type="nucleotide sequence ID" value="NZ_JABTCG010000004.1"/>
</dbReference>
<sequence length="180" mass="20425">MKRTANLTIATIMLISLASCGDKKNKQDTKISTPDEMEAIKENTPEIADASFSDRMTGKVFDDYQQIRMALVNSEAEEVNEAAENLAESFTEESEEMKLMALAMEETDDIEKQRELFSKLTEKIEPLFKESISDGAIFKQFCPMAFDGKGGYWISNMEEIRNPYYGDKMLKCGKVVEKIQ</sequence>
<dbReference type="EMBL" id="JABTCG010000004">
    <property type="protein sequence ID" value="MBD0851298.1"/>
    <property type="molecule type" value="Genomic_DNA"/>
</dbReference>